<reference evidence="8 11" key="2">
    <citation type="submission" date="2020-08" db="EMBL/GenBank/DDBJ databases">
        <title>Genomic Encyclopedia of Type Strains, Phase IV (KMG-IV): sequencing the most valuable type-strain genomes for metagenomic binning, comparative biology and taxonomic classification.</title>
        <authorList>
            <person name="Goeker M."/>
        </authorList>
    </citation>
    <scope>NUCLEOTIDE SEQUENCE [LARGE SCALE GENOMIC DNA]</scope>
    <source>
        <strain evidence="8 11">DSM 100021</strain>
    </source>
</reference>
<feature type="transmembrane region" description="Helical" evidence="6">
    <location>
        <begin position="444"/>
        <end position="464"/>
    </location>
</feature>
<keyword evidence="5 6" id="KW-0472">Membrane</keyword>
<dbReference type="PANTHER" id="PTHR30287:SF2">
    <property type="entry name" value="BLL1001 PROTEIN"/>
    <property type="match status" value="1"/>
</dbReference>
<dbReference type="PANTHER" id="PTHR30287">
    <property type="entry name" value="MEMBRANE COMPONENT OF PREDICTED ABC SUPERFAMILY METABOLITE UPTAKE TRANSPORTER"/>
    <property type="match status" value="1"/>
</dbReference>
<evidence type="ECO:0000256" key="6">
    <source>
        <dbReference type="SAM" id="Phobius"/>
    </source>
</evidence>
<evidence type="ECO:0000256" key="3">
    <source>
        <dbReference type="ARBA" id="ARBA00022692"/>
    </source>
</evidence>
<organism evidence="9 10">
    <name type="scientific">Allorhizobium taibaishanense</name>
    <dbReference type="NCBI Taxonomy" id="887144"/>
    <lineage>
        <taxon>Bacteria</taxon>
        <taxon>Pseudomonadati</taxon>
        <taxon>Pseudomonadota</taxon>
        <taxon>Alphaproteobacteria</taxon>
        <taxon>Hyphomicrobiales</taxon>
        <taxon>Rhizobiaceae</taxon>
        <taxon>Rhizobium/Agrobacterium group</taxon>
        <taxon>Allorhizobium</taxon>
    </lineage>
</organism>
<dbReference type="Proteomes" id="UP000185598">
    <property type="component" value="Unassembled WGS sequence"/>
</dbReference>
<evidence type="ECO:0000256" key="2">
    <source>
        <dbReference type="ARBA" id="ARBA00022475"/>
    </source>
</evidence>
<feature type="domain" description="ABC3 transporter permease C-terminal" evidence="7">
    <location>
        <begin position="672"/>
        <end position="791"/>
    </location>
</feature>
<protein>
    <submittedName>
        <fullName evidence="9">ABC transporter permease</fullName>
    </submittedName>
    <submittedName>
        <fullName evidence="8">Putative ABC transport system permease protein</fullName>
    </submittedName>
</protein>
<name>A0A1Q9A9K2_9HYPH</name>
<feature type="transmembrane region" description="Helical" evidence="6">
    <location>
        <begin position="270"/>
        <end position="297"/>
    </location>
</feature>
<dbReference type="GO" id="GO:0005886">
    <property type="term" value="C:plasma membrane"/>
    <property type="evidence" value="ECO:0007669"/>
    <property type="project" value="UniProtKB-SubCell"/>
</dbReference>
<keyword evidence="10" id="KW-1185">Reference proteome</keyword>
<dbReference type="EMBL" id="JACIED010000006">
    <property type="protein sequence ID" value="MBB4009887.1"/>
    <property type="molecule type" value="Genomic_DNA"/>
</dbReference>
<comment type="caution">
    <text evidence="9">The sequence shown here is derived from an EMBL/GenBank/DDBJ whole genome shotgun (WGS) entry which is preliminary data.</text>
</comment>
<evidence type="ECO:0000313" key="11">
    <source>
        <dbReference type="Proteomes" id="UP000544107"/>
    </source>
</evidence>
<evidence type="ECO:0000259" key="7">
    <source>
        <dbReference type="Pfam" id="PF02687"/>
    </source>
</evidence>
<feature type="transmembrane region" description="Helical" evidence="6">
    <location>
        <begin position="717"/>
        <end position="742"/>
    </location>
</feature>
<feature type="domain" description="ABC3 transporter permease C-terminal" evidence="7">
    <location>
        <begin position="229"/>
        <end position="349"/>
    </location>
</feature>
<keyword evidence="4 6" id="KW-1133">Transmembrane helix</keyword>
<feature type="transmembrane region" description="Helical" evidence="6">
    <location>
        <begin position="227"/>
        <end position="250"/>
    </location>
</feature>
<sequence>MLKTAFLALLSHWRRRPLQLAMLLLGLSLATALWSGVQAINAEARASYARAAAMLGQNQLTEIVSRDGSPIPLTTYIKLRRAGWTVSPVLEGEMRVGTLRLRIVGIDPLTLPAAAQPVDLRGDGSISRFLLPPGQLAVSEATAQALQGQALPPLIVVKDLPFATGFIDIARAQALLNIKDTVSRMIVSPDHPVTQDQLAKFAPDLRLKLPDGEGDLARLTDSFHLNLTAFGLLSFVVGLFIVYAAVRLAFEQRRATFRTLRSLGLSAQALMGLLFLELVVFALIAGIAGVGLGYLVASALLPDVALTLRGLYGADVPGVLAFRPQWWATGIAIAVFGTLASAAHSLWQVWRMPLLAPAQPRAWAMASERAWLFQALASAMLFCATIALMAFGKGLVAGFAMLGALLLASALALPVVLVPLLRLAERAARGPIQQWFFADTRQQLPSLSLALMALLLALSANIGVGTMVSSFRLTFVGWLDQRLAAELYVTARNDQEAEHLQTWLAPRVRAILPLWTVQGDVDGRPATIHGVVDDATYRDHWPMISAMPDVWDKMARGEGVIINEQMMRRDGLTPGAPLTLPGGWKTRILGVYSDYGNPTGDVMVPQADLVRHFTDLSRLRFGLRVAPSEVPALREALVTDFGLPAENVLDQASIKTRSLAIFEKTFAVTASLNVLTLGVAGIAMFASLLTLSGMRLPQIAPLWAMGLTRSALTGLELLRTMVLATFTLVAALPVGLGLAWVLLAVVNVEAFGWRLPMHVFPWQWLSLAGFAVLAAFVAALIPLASIARLKPTDLLKVFANER</sequence>
<evidence type="ECO:0000313" key="10">
    <source>
        <dbReference type="Proteomes" id="UP000185598"/>
    </source>
</evidence>
<evidence type="ECO:0000256" key="1">
    <source>
        <dbReference type="ARBA" id="ARBA00004651"/>
    </source>
</evidence>
<evidence type="ECO:0000256" key="5">
    <source>
        <dbReference type="ARBA" id="ARBA00023136"/>
    </source>
</evidence>
<dbReference type="InterPro" id="IPR038766">
    <property type="entry name" value="Membrane_comp_ABC_pdt"/>
</dbReference>
<dbReference type="RefSeq" id="WP_075613208.1">
    <property type="nucleotide sequence ID" value="NZ_JACIED010000006.1"/>
</dbReference>
<proteinExistence type="predicted"/>
<gene>
    <name evidence="9" type="ORF">BJF91_15850</name>
    <name evidence="8" type="ORF">GGQ71_004184</name>
</gene>
<dbReference type="EMBL" id="MKIN01000019">
    <property type="protein sequence ID" value="OLP51517.1"/>
    <property type="molecule type" value="Genomic_DNA"/>
</dbReference>
<feature type="transmembrane region" description="Helical" evidence="6">
    <location>
        <begin position="326"/>
        <end position="350"/>
    </location>
</feature>
<dbReference type="InterPro" id="IPR003838">
    <property type="entry name" value="ABC3_permease_C"/>
</dbReference>
<dbReference type="STRING" id="887144.BJF91_15850"/>
<evidence type="ECO:0000313" key="9">
    <source>
        <dbReference type="EMBL" id="OLP51517.1"/>
    </source>
</evidence>
<keyword evidence="2" id="KW-1003">Cell membrane</keyword>
<feature type="transmembrane region" description="Helical" evidence="6">
    <location>
        <begin position="674"/>
        <end position="696"/>
    </location>
</feature>
<comment type="subcellular location">
    <subcellularLocation>
        <location evidence="1">Cell membrane</location>
        <topology evidence="1">Multi-pass membrane protein</topology>
    </subcellularLocation>
</comment>
<keyword evidence="3 6" id="KW-0812">Transmembrane</keyword>
<feature type="transmembrane region" description="Helical" evidence="6">
    <location>
        <begin position="762"/>
        <end position="786"/>
    </location>
</feature>
<evidence type="ECO:0000313" key="8">
    <source>
        <dbReference type="EMBL" id="MBB4009887.1"/>
    </source>
</evidence>
<dbReference type="OrthoDB" id="343744at2"/>
<accession>A0A1Q9A9K2</accession>
<dbReference type="AlphaFoldDB" id="A0A1Q9A9K2"/>
<dbReference type="Pfam" id="PF02687">
    <property type="entry name" value="FtsX"/>
    <property type="match status" value="2"/>
</dbReference>
<reference evidence="9 10" key="1">
    <citation type="submission" date="2016-09" db="EMBL/GenBank/DDBJ databases">
        <title>Rhizobium oryziradicis sp. nov., isolated from the root of rice.</title>
        <authorList>
            <person name="Zhao J."/>
            <person name="Zhang X."/>
        </authorList>
    </citation>
    <scope>NUCLEOTIDE SEQUENCE [LARGE SCALE GENOMIC DNA]</scope>
    <source>
        <strain evidence="9 10">14971</strain>
    </source>
</reference>
<feature type="transmembrane region" description="Helical" evidence="6">
    <location>
        <begin position="397"/>
        <end position="423"/>
    </location>
</feature>
<evidence type="ECO:0000256" key="4">
    <source>
        <dbReference type="ARBA" id="ARBA00022989"/>
    </source>
</evidence>
<dbReference type="Proteomes" id="UP000544107">
    <property type="component" value="Unassembled WGS sequence"/>
</dbReference>
<feature type="transmembrane region" description="Helical" evidence="6">
    <location>
        <begin position="371"/>
        <end position="391"/>
    </location>
</feature>